<dbReference type="Gene3D" id="3.40.605.10">
    <property type="entry name" value="Aldehyde Dehydrogenase, Chain A, domain 1"/>
    <property type="match status" value="1"/>
</dbReference>
<evidence type="ECO:0000256" key="2">
    <source>
        <dbReference type="ARBA" id="ARBA00023027"/>
    </source>
</evidence>
<dbReference type="KEGG" id="sms:SMDSEM_260"/>
<dbReference type="GO" id="GO:0003842">
    <property type="term" value="F:L-glutamate gamma-semialdehyde dehydrogenase activity"/>
    <property type="evidence" value="ECO:0007669"/>
    <property type="project" value="TreeGrafter"/>
</dbReference>
<dbReference type="STRING" id="595499.SMDSEM_260"/>
<gene>
    <name evidence="4" type="primary">putA</name>
    <name evidence="4" type="ordered locus">SMDSEM_260</name>
</gene>
<reference evidence="4 5" key="1">
    <citation type="journal article" date="2009" name="Proc. Natl. Acad. Sci. U.S.A.">
        <title>Convergent evolution of metabolic roles in bacterial co-symbionts of insects.</title>
        <authorList>
            <person name="McCutcheon J.P."/>
            <person name="McDonald B.R."/>
            <person name="Moran N.A."/>
        </authorList>
    </citation>
    <scope>NUCLEOTIDE SEQUENCE [LARGE SCALE GENOMIC DNA]</scope>
    <source>
        <strain evidence="4 5">SMDSEM</strain>
    </source>
</reference>
<dbReference type="Gene3D" id="3.40.309.10">
    <property type="entry name" value="Aldehyde Dehydrogenase, Chain A, domain 2"/>
    <property type="match status" value="1"/>
</dbReference>
<dbReference type="EMBL" id="CP001605">
    <property type="protein sequence ID" value="ACU52958.1"/>
    <property type="molecule type" value="Genomic_DNA"/>
</dbReference>
<proteinExistence type="predicted"/>
<dbReference type="InterPro" id="IPR016161">
    <property type="entry name" value="Ald_DH/histidinol_DH"/>
</dbReference>
<evidence type="ECO:0000259" key="3">
    <source>
        <dbReference type="Pfam" id="PF00171"/>
    </source>
</evidence>
<dbReference type="GO" id="GO:0010133">
    <property type="term" value="P:L-proline catabolic process to L-glutamate"/>
    <property type="evidence" value="ECO:0007669"/>
    <property type="project" value="TreeGrafter"/>
</dbReference>
<dbReference type="InterPro" id="IPR015590">
    <property type="entry name" value="Aldehyde_DH_dom"/>
</dbReference>
<feature type="domain" description="Aldehyde dehydrogenase" evidence="3">
    <location>
        <begin position="47"/>
        <end position="410"/>
    </location>
</feature>
<dbReference type="PANTHER" id="PTHR42862:SF1">
    <property type="entry name" value="DELTA-1-PYRROLINE-5-CARBOXYLATE DEHYDROGENASE 2, ISOFORM A-RELATED"/>
    <property type="match status" value="1"/>
</dbReference>
<name>C7LKJ6_KARMS</name>
<dbReference type="AlphaFoldDB" id="C7LKJ6"/>
<dbReference type="GO" id="GO:0009898">
    <property type="term" value="C:cytoplasmic side of plasma membrane"/>
    <property type="evidence" value="ECO:0007669"/>
    <property type="project" value="TreeGrafter"/>
</dbReference>
<keyword evidence="1" id="KW-0560">Oxidoreductase</keyword>
<dbReference type="HOGENOM" id="CLU_005391_4_1_10"/>
<dbReference type="Pfam" id="PF00171">
    <property type="entry name" value="Aldedh"/>
    <property type="match status" value="1"/>
</dbReference>
<dbReference type="Proteomes" id="UP000008074">
    <property type="component" value="Chromosome"/>
</dbReference>
<dbReference type="SUPFAM" id="SSF53720">
    <property type="entry name" value="ALDH-like"/>
    <property type="match status" value="1"/>
</dbReference>
<dbReference type="InterPro" id="IPR016162">
    <property type="entry name" value="Ald_DH_N"/>
</dbReference>
<accession>C7LKJ6</accession>
<evidence type="ECO:0000313" key="4">
    <source>
        <dbReference type="EMBL" id="ACU52958.1"/>
    </source>
</evidence>
<protein>
    <submittedName>
        <fullName evidence="4">Putative delta-1-pyrroline-5-carboxylate dehydrogenase</fullName>
    </submittedName>
</protein>
<evidence type="ECO:0000256" key="1">
    <source>
        <dbReference type="ARBA" id="ARBA00023002"/>
    </source>
</evidence>
<dbReference type="InterPro" id="IPR050485">
    <property type="entry name" value="Proline_metab_enzyme"/>
</dbReference>
<keyword evidence="2" id="KW-0520">NAD</keyword>
<sequence>MKHSSKKKIFSIIELKKIYDEMFNSQIDIPQFIGNEKLFSGIKHSIYPPHDNKKIIGYWHEGSEKDIINAINYSLSVQKDWLNLSFKERISIFLKVVDLISGPYREKLNAATMIGQSKNIFQRDSSCKLRDDLKNHIDFAKKIYKKKNLIPLNYKGFVVAITQFNFSFVEIPYWIVIMGNVVLWKPSEMQLLTANVLMEIFKIAGIPDGIINLLLINIKKITNVGLTHPNFGGVTFKGPIKDYKIILNKIKKYIFKYKTYPMFVGKTIGKNFLLVHSSYNSKKVSTAILAGAFEYQGQKSSSISIAYIPKKLWKNKLKKILIEKILYLKIGSPRNFSNFITSVIDKISFLKIKLYIEKSSSDKKSNIIIGGKCDSSKGFFITPTVIETNNPYYFFEEIYSPVITIFLYEESNWKNILFLIKNSNKFITGSIFCIDKSIISSVKKKLYNLNLNFHY</sequence>
<organism evidence="4 5">
    <name type="scientific">Karelsulcia muelleri (strain SMDSEM)</name>
    <name type="common">Sulcia muelleri</name>
    <dbReference type="NCBI Taxonomy" id="595499"/>
    <lineage>
        <taxon>Bacteria</taxon>
        <taxon>Pseudomonadati</taxon>
        <taxon>Bacteroidota</taxon>
        <taxon>Flavobacteriia</taxon>
        <taxon>Flavobacteriales</taxon>
        <taxon>Candidatus Karelsulcia</taxon>
    </lineage>
</organism>
<dbReference type="InterPro" id="IPR016163">
    <property type="entry name" value="Ald_DH_C"/>
</dbReference>
<evidence type="ECO:0000313" key="5">
    <source>
        <dbReference type="Proteomes" id="UP000008074"/>
    </source>
</evidence>
<dbReference type="PANTHER" id="PTHR42862">
    <property type="entry name" value="DELTA-1-PYRROLINE-5-CARBOXYLATE DEHYDROGENASE 1, ISOFORM A-RELATED"/>
    <property type="match status" value="1"/>
</dbReference>